<evidence type="ECO:0000256" key="6">
    <source>
        <dbReference type="PROSITE-ProRule" id="PRU00221"/>
    </source>
</evidence>
<dbReference type="PANTHER" id="PTHR22850">
    <property type="entry name" value="WD40 REPEAT FAMILY"/>
    <property type="match status" value="1"/>
</dbReference>
<sequence>MASEDLSEEERQTKEDHLVWETNSDFLYDRLFEEELTLPSLTVQWMPSRPGEDDDHQRLLFGTSTFDADSEMAATTENYLMIAQLYQPYTKAKQELSDPYLRKEGTLTIEKKIKHRGEVNKARYMPQNPMRVASRSSDADVFVSYFDKPKEEPIILHGHTEEGYALAWNIEKSGQLLSGAHDGLVCLWELGDFSRKSYKAHLTFKAHAGPVADVEWQPNNEFVFGSVGDDRKFNVWDTRSENKDTPAQTVTAHEGDVNCMSFNTYNPYLCLTGSSDKTVKLWDLRHFDQPLHVFEHHKDEVFQVQWAPLHETYFLSGSTDARVFIWNVSDIGAQQTFEDAEDGPAELSFQHAGHMARIEDASWNPELPFYISSVDADNSLQCWQTAKDMFEEDAVVSDSELE</sequence>
<feature type="repeat" description="WD" evidence="6">
    <location>
        <begin position="204"/>
        <end position="246"/>
    </location>
</feature>
<feature type="domain" description="Histone-binding protein RBBP4-like N-terminal" evidence="7">
    <location>
        <begin position="15"/>
        <end position="88"/>
    </location>
</feature>
<keyword evidence="9" id="KW-1185">Reference proteome</keyword>
<keyword evidence="5" id="KW-0539">Nucleus</keyword>
<dbReference type="InterPro" id="IPR050459">
    <property type="entry name" value="WD_repeat_RBAP46/RBAP48/MSI1"/>
</dbReference>
<dbReference type="PRINTS" id="PR00320">
    <property type="entry name" value="GPROTEINBRPT"/>
</dbReference>
<dbReference type="STRING" id="667725.A0A0L0FMY9"/>
<dbReference type="Gene3D" id="2.130.10.10">
    <property type="entry name" value="YVTN repeat-like/Quinoprotein amine dehydrogenase"/>
    <property type="match status" value="1"/>
</dbReference>
<feature type="repeat" description="WD" evidence="6">
    <location>
        <begin position="294"/>
        <end position="336"/>
    </location>
</feature>
<feature type="repeat" description="WD" evidence="6">
    <location>
        <begin position="156"/>
        <end position="190"/>
    </location>
</feature>
<evidence type="ECO:0000256" key="1">
    <source>
        <dbReference type="ARBA" id="ARBA00004123"/>
    </source>
</evidence>
<evidence type="ECO:0000259" key="7">
    <source>
        <dbReference type="Pfam" id="PF12265"/>
    </source>
</evidence>
<accession>A0A0L0FMY9</accession>
<dbReference type="InterPro" id="IPR020472">
    <property type="entry name" value="WD40_PAC1"/>
</dbReference>
<dbReference type="eggNOG" id="KOG0264">
    <property type="taxonomic scope" value="Eukaryota"/>
</dbReference>
<dbReference type="InterPro" id="IPR022052">
    <property type="entry name" value="Histone-bd_RBBP4-like_N"/>
</dbReference>
<dbReference type="Pfam" id="PF00400">
    <property type="entry name" value="WD40"/>
    <property type="match status" value="3"/>
</dbReference>
<dbReference type="InterPro" id="IPR036322">
    <property type="entry name" value="WD40_repeat_dom_sf"/>
</dbReference>
<feature type="repeat" description="WD" evidence="6">
    <location>
        <begin position="250"/>
        <end position="285"/>
    </location>
</feature>
<dbReference type="InterPro" id="IPR001680">
    <property type="entry name" value="WD40_rpt"/>
</dbReference>
<evidence type="ECO:0000256" key="3">
    <source>
        <dbReference type="ARBA" id="ARBA00022737"/>
    </source>
</evidence>
<name>A0A0L0FMY9_9EUKA</name>
<dbReference type="InterPro" id="IPR019775">
    <property type="entry name" value="WD40_repeat_CS"/>
</dbReference>
<evidence type="ECO:0000313" key="9">
    <source>
        <dbReference type="Proteomes" id="UP000054560"/>
    </source>
</evidence>
<organism evidence="8 9">
    <name type="scientific">Sphaeroforma arctica JP610</name>
    <dbReference type="NCBI Taxonomy" id="667725"/>
    <lineage>
        <taxon>Eukaryota</taxon>
        <taxon>Ichthyosporea</taxon>
        <taxon>Ichthyophonida</taxon>
        <taxon>Sphaeroforma</taxon>
    </lineage>
</organism>
<dbReference type="AlphaFoldDB" id="A0A0L0FMY9"/>
<keyword evidence="3" id="KW-0677">Repeat</keyword>
<keyword evidence="2 6" id="KW-0853">WD repeat</keyword>
<dbReference type="PROSITE" id="PS50082">
    <property type="entry name" value="WD_REPEATS_2"/>
    <property type="match status" value="4"/>
</dbReference>
<dbReference type="OrthoDB" id="427795at2759"/>
<gene>
    <name evidence="8" type="ORF">SARC_09423</name>
</gene>
<dbReference type="Proteomes" id="UP000054560">
    <property type="component" value="Unassembled WGS sequence"/>
</dbReference>
<evidence type="ECO:0000313" key="8">
    <source>
        <dbReference type="EMBL" id="KNC78135.1"/>
    </source>
</evidence>
<dbReference type="PROSITE" id="PS00678">
    <property type="entry name" value="WD_REPEATS_1"/>
    <property type="match status" value="2"/>
</dbReference>
<dbReference type="EMBL" id="KQ242552">
    <property type="protein sequence ID" value="KNC78135.1"/>
    <property type="molecule type" value="Genomic_DNA"/>
</dbReference>
<proteinExistence type="predicted"/>
<dbReference type="GO" id="GO:0005634">
    <property type="term" value="C:nucleus"/>
    <property type="evidence" value="ECO:0007669"/>
    <property type="project" value="UniProtKB-SubCell"/>
</dbReference>
<dbReference type="RefSeq" id="XP_014152037.1">
    <property type="nucleotide sequence ID" value="XM_014296562.1"/>
</dbReference>
<protein>
    <recommendedName>
        <fullName evidence="7">Histone-binding protein RBBP4-like N-terminal domain-containing protein</fullName>
    </recommendedName>
</protein>
<dbReference type="PROSITE" id="PS50294">
    <property type="entry name" value="WD_REPEATS_REGION"/>
    <property type="match status" value="2"/>
</dbReference>
<comment type="subcellular location">
    <subcellularLocation>
        <location evidence="1">Nucleus</location>
    </subcellularLocation>
</comment>
<dbReference type="SUPFAM" id="SSF50978">
    <property type="entry name" value="WD40 repeat-like"/>
    <property type="match status" value="1"/>
</dbReference>
<reference evidence="8 9" key="1">
    <citation type="submission" date="2011-02" db="EMBL/GenBank/DDBJ databases">
        <title>The Genome Sequence of Sphaeroforma arctica JP610.</title>
        <authorList>
            <consortium name="The Broad Institute Genome Sequencing Platform"/>
            <person name="Russ C."/>
            <person name="Cuomo C."/>
            <person name="Young S.K."/>
            <person name="Zeng Q."/>
            <person name="Gargeya S."/>
            <person name="Alvarado L."/>
            <person name="Berlin A."/>
            <person name="Chapman S.B."/>
            <person name="Chen Z."/>
            <person name="Freedman E."/>
            <person name="Gellesch M."/>
            <person name="Goldberg J."/>
            <person name="Griggs A."/>
            <person name="Gujja S."/>
            <person name="Heilman E."/>
            <person name="Heiman D."/>
            <person name="Howarth C."/>
            <person name="Mehta T."/>
            <person name="Neiman D."/>
            <person name="Pearson M."/>
            <person name="Roberts A."/>
            <person name="Saif S."/>
            <person name="Shea T."/>
            <person name="Shenoy N."/>
            <person name="Sisk P."/>
            <person name="Stolte C."/>
            <person name="Sykes S."/>
            <person name="White J."/>
            <person name="Yandava C."/>
            <person name="Burger G."/>
            <person name="Gray M.W."/>
            <person name="Holland P.W.H."/>
            <person name="King N."/>
            <person name="Lang F.B.F."/>
            <person name="Roger A.J."/>
            <person name="Ruiz-Trillo I."/>
            <person name="Haas B."/>
            <person name="Nusbaum C."/>
            <person name="Birren B."/>
        </authorList>
    </citation>
    <scope>NUCLEOTIDE SEQUENCE [LARGE SCALE GENOMIC DNA]</scope>
    <source>
        <strain evidence="8 9">JP610</strain>
    </source>
</reference>
<dbReference type="GO" id="GO:0006325">
    <property type="term" value="P:chromatin organization"/>
    <property type="evidence" value="ECO:0007669"/>
    <property type="project" value="UniProtKB-KW"/>
</dbReference>
<dbReference type="GeneID" id="25909927"/>
<evidence type="ECO:0000256" key="4">
    <source>
        <dbReference type="ARBA" id="ARBA00022853"/>
    </source>
</evidence>
<keyword evidence="4" id="KW-0156">Chromatin regulator</keyword>
<dbReference type="InterPro" id="IPR015943">
    <property type="entry name" value="WD40/YVTN_repeat-like_dom_sf"/>
</dbReference>
<dbReference type="SMART" id="SM00320">
    <property type="entry name" value="WD40"/>
    <property type="match status" value="6"/>
</dbReference>
<evidence type="ECO:0000256" key="5">
    <source>
        <dbReference type="ARBA" id="ARBA00023242"/>
    </source>
</evidence>
<dbReference type="Pfam" id="PF12265">
    <property type="entry name" value="CAF1C_H4-bd"/>
    <property type="match status" value="1"/>
</dbReference>
<evidence type="ECO:0000256" key="2">
    <source>
        <dbReference type="ARBA" id="ARBA00022574"/>
    </source>
</evidence>